<dbReference type="Pfam" id="PF04233">
    <property type="entry name" value="Phage_Mu_F"/>
    <property type="match status" value="1"/>
</dbReference>
<dbReference type="NCBIfam" id="TIGR01641">
    <property type="entry name" value="phageSPP1_gp7"/>
    <property type="match status" value="1"/>
</dbReference>
<proteinExistence type="predicted"/>
<dbReference type="InterPro" id="IPR006528">
    <property type="entry name" value="Phage_head_morphogenesis_dom"/>
</dbReference>
<evidence type="ECO:0000313" key="1">
    <source>
        <dbReference type="EMBL" id="ANJ73541.1"/>
    </source>
</evidence>
<dbReference type="EMBL" id="CP016022">
    <property type="protein sequence ID" value="ANJ73541.1"/>
    <property type="molecule type" value="Genomic_DNA"/>
</dbReference>
<dbReference type="GeneID" id="61527163"/>
<sequence>MATLTDADIRAVFRMPPEDAIAFVKQKGFQIGWNWYEVRDAAHAQAFTVAKVARLDVLQDIRSAVESVFEKGWSLGTFKRNLTPILQAKGWWGKQVIVDGEGGAEVAQLGSPRRLETIYRTNVQSAMMAARYKQMLANARFRPYWMYVAVMDGRTRPSHAALNGRVFRYDDPIWQYLYPPNGYNCRCRVVALSERDMKRRGLVLSSSDGMLVTREIDAGVDPRTGEVYRTEQTGIRLVHDGKPITFYPDAGFNYNHGAAGLEQASQVLARKVEFADPELGAQAMQSALHLVLPQLAAEYRTWASQVIEAGRAANNYRVVGALQPDVLAALKRMDIQPETAALTVRDAELLHLARDTKTARSAALPMDDILALPFRLASPQAILWDLEDPALVYVFQSDGLQKKSKVVVRVDFAQQTRDDSGRQKGARNAVRTAGLVEAADLANGKRYTVLTGKMEE</sequence>
<organism evidence="1 2">
    <name type="scientific">Ralstonia insidiosa</name>
    <dbReference type="NCBI Taxonomy" id="190721"/>
    <lineage>
        <taxon>Bacteria</taxon>
        <taxon>Pseudomonadati</taxon>
        <taxon>Pseudomonadota</taxon>
        <taxon>Betaproteobacteria</taxon>
        <taxon>Burkholderiales</taxon>
        <taxon>Burkholderiaceae</taxon>
        <taxon>Ralstonia</taxon>
    </lineage>
</organism>
<dbReference type="OrthoDB" id="9813502at2"/>
<gene>
    <name evidence="1" type="ORF">A9Y76_14170</name>
</gene>
<name>A0A191ZZR5_9RALS</name>
<accession>A0A191ZZR5</accession>
<dbReference type="RefSeq" id="WP_064804991.1">
    <property type="nucleotide sequence ID" value="NZ_CP016022.1"/>
</dbReference>
<protein>
    <submittedName>
        <fullName evidence="1">Uncharacterized protein</fullName>
    </submittedName>
</protein>
<keyword evidence="2" id="KW-1185">Reference proteome</keyword>
<evidence type="ECO:0000313" key="2">
    <source>
        <dbReference type="Proteomes" id="UP000078572"/>
    </source>
</evidence>
<reference evidence="2" key="1">
    <citation type="submission" date="2016-06" db="EMBL/GenBank/DDBJ databases">
        <authorList>
            <person name="Xu Y."/>
            <person name="Nagy A."/>
            <person name="Yan X."/>
            <person name="Kim S.W."/>
            <person name="Haley B."/>
            <person name="Liu N.T."/>
            <person name="Nou X."/>
        </authorList>
    </citation>
    <scope>NUCLEOTIDE SEQUENCE [LARGE SCALE GENOMIC DNA]</scope>
    <source>
        <strain evidence="2">ATCC 49129</strain>
    </source>
</reference>
<dbReference type="Proteomes" id="UP000078572">
    <property type="component" value="Chromosome 1"/>
</dbReference>
<dbReference type="AlphaFoldDB" id="A0A191ZZR5"/>